<gene>
    <name evidence="1" type="ORF">GDS87_24540</name>
</gene>
<dbReference type="InterPro" id="IPR013325">
    <property type="entry name" value="RNA_pol_sigma_r2"/>
</dbReference>
<dbReference type="RefSeq" id="WP_369596008.1">
    <property type="nucleotide sequence ID" value="NZ_CP045836.1"/>
</dbReference>
<keyword evidence="1" id="KW-0614">Plasmid</keyword>
<protein>
    <recommendedName>
        <fullName evidence="3">Sigma-70 family RNA polymerase sigma factor</fullName>
    </recommendedName>
</protein>
<dbReference type="SUPFAM" id="SSF88946">
    <property type="entry name" value="Sigma2 domain of RNA polymerase sigma factors"/>
    <property type="match status" value="1"/>
</dbReference>
<dbReference type="Gene3D" id="1.10.1740.10">
    <property type="match status" value="1"/>
</dbReference>
<name>A0ABX6DHT3_9BACI</name>
<sequence length="179" mass="21701">MNVLEELGKHHNEWLRMVKSFGAKSEAEDIVQDVYLRIHKYIEKHQAHDKIIKDGKVNKPFVFISLRNTYIMYCKDEKKRVQCVWTTCPNFAKTKRDYNTKSENKFFNRLNQETDSWHWYDKMLFTYYMESGRSYRDLAEESNISLTSIWNTMKNCKERIKDNLSEDWEDLNNGDFERL</sequence>
<dbReference type="Proteomes" id="UP000373269">
    <property type="component" value="Plasmid unnamed"/>
</dbReference>
<keyword evidence="2" id="KW-1185">Reference proteome</keyword>
<proteinExistence type="predicted"/>
<evidence type="ECO:0008006" key="3">
    <source>
        <dbReference type="Google" id="ProtNLM"/>
    </source>
</evidence>
<evidence type="ECO:0000313" key="1">
    <source>
        <dbReference type="EMBL" id="QGG54092.1"/>
    </source>
</evidence>
<evidence type="ECO:0000313" key="2">
    <source>
        <dbReference type="Proteomes" id="UP000373269"/>
    </source>
</evidence>
<reference evidence="1 2" key="1">
    <citation type="submission" date="2019-11" db="EMBL/GenBank/DDBJ databases">
        <title>Whole Genome Sequencing and Comparative Genomic Analyses of Lysinibacillus pakistanensis LZH-9, a Halotolerant Strain with Excellent COD Removal Capability.</title>
        <authorList>
            <person name="Zhou H."/>
        </authorList>
    </citation>
    <scope>NUCLEOTIDE SEQUENCE [LARGE SCALE GENOMIC DNA]</scope>
    <source>
        <strain evidence="1 2">LZH-9</strain>
        <plasmid evidence="1 2">unnamed</plasmid>
    </source>
</reference>
<dbReference type="EMBL" id="CP045836">
    <property type="protein sequence ID" value="QGG54092.1"/>
    <property type="molecule type" value="Genomic_DNA"/>
</dbReference>
<geneLocation type="plasmid" evidence="1 2">
    <name>unnamed</name>
</geneLocation>
<accession>A0ABX6DHT3</accession>
<organism evidence="1 2">
    <name type="scientific">Lysinibacillus pakistanensis</name>
    <dbReference type="NCBI Taxonomy" id="759811"/>
    <lineage>
        <taxon>Bacteria</taxon>
        <taxon>Bacillati</taxon>
        <taxon>Bacillota</taxon>
        <taxon>Bacilli</taxon>
        <taxon>Bacillales</taxon>
        <taxon>Bacillaceae</taxon>
        <taxon>Lysinibacillus</taxon>
    </lineage>
</organism>